<reference evidence="1" key="2">
    <citation type="submission" date="2017-11" db="EMBL/GenBank/DDBJ databases">
        <title>Coralsnake Venomics: Analyses of Venom Gland Transcriptomes and Proteomes of Six Brazilian Taxa.</title>
        <authorList>
            <person name="Aird S.D."/>
            <person name="Jorge da Silva N."/>
            <person name="Qiu L."/>
            <person name="Villar-Briones A."/>
            <person name="Aparecida-Saddi V."/>
            <person name="Campos-Telles M.P."/>
            <person name="Grau M."/>
            <person name="Mikheyev A.S."/>
        </authorList>
    </citation>
    <scope>NUCLEOTIDE SEQUENCE</scope>
    <source>
        <tissue evidence="1">Venom_gland</tissue>
    </source>
</reference>
<reference evidence="1" key="1">
    <citation type="submission" date="2017-07" db="EMBL/GenBank/DDBJ databases">
        <authorList>
            <person name="Mikheyev A."/>
            <person name="Grau M."/>
        </authorList>
    </citation>
    <scope>NUCLEOTIDE SEQUENCE</scope>
    <source>
        <tissue evidence="1">Venom_gland</tissue>
    </source>
</reference>
<proteinExistence type="predicted"/>
<dbReference type="AlphaFoldDB" id="A0A2D4F5W6"/>
<sequence>MPSGLADLCLRQRQSSSKCVTPRKPMKNTVLAFAVTILFLELCHKVLGAAASAVGSDGEPSADEEERALVQRAKLSVVWMLPCLEYALESGSSKQLDRL</sequence>
<accession>A0A2D4F5W6</accession>
<evidence type="ECO:0000313" key="1">
    <source>
        <dbReference type="EMBL" id="LAA42894.1"/>
    </source>
</evidence>
<dbReference type="EMBL" id="IACJ01052127">
    <property type="protein sequence ID" value="LAA42894.1"/>
    <property type="molecule type" value="Transcribed_RNA"/>
</dbReference>
<name>A0A2D4F5W6_MICCO</name>
<organism evidence="1">
    <name type="scientific">Micrurus corallinus</name>
    <name type="common">Brazilian coral snake</name>
    <dbReference type="NCBI Taxonomy" id="54390"/>
    <lineage>
        <taxon>Eukaryota</taxon>
        <taxon>Metazoa</taxon>
        <taxon>Chordata</taxon>
        <taxon>Craniata</taxon>
        <taxon>Vertebrata</taxon>
        <taxon>Euteleostomi</taxon>
        <taxon>Lepidosauria</taxon>
        <taxon>Squamata</taxon>
        <taxon>Bifurcata</taxon>
        <taxon>Unidentata</taxon>
        <taxon>Episquamata</taxon>
        <taxon>Toxicofera</taxon>
        <taxon>Serpentes</taxon>
        <taxon>Colubroidea</taxon>
        <taxon>Elapidae</taxon>
        <taxon>Elapinae</taxon>
        <taxon>Micrurus</taxon>
    </lineage>
</organism>
<protein>
    <submittedName>
        <fullName evidence="1">Uncharacterized protein</fullName>
    </submittedName>
</protein>